<gene>
    <name evidence="16" type="primary">LOC105989488</name>
</gene>
<feature type="transmembrane region" description="Helical" evidence="14">
    <location>
        <begin position="100"/>
        <end position="121"/>
    </location>
</feature>
<dbReference type="STRING" id="10020.ENSDORP00000022225"/>
<dbReference type="RefSeq" id="XP_012877032.1">
    <property type="nucleotide sequence ID" value="XM_013021578.1"/>
</dbReference>
<keyword evidence="7 13" id="KW-0297">G-protein coupled receptor</keyword>
<keyword evidence="6 14" id="KW-1133">Transmembrane helix</keyword>
<keyword evidence="8 13" id="KW-0472">Membrane</keyword>
<dbReference type="InParanoid" id="A0A1S3FMD0"/>
<evidence type="ECO:0000256" key="3">
    <source>
        <dbReference type="ARBA" id="ARBA00022480"/>
    </source>
</evidence>
<keyword evidence="10" id="KW-0325">Glycoprotein</keyword>
<feature type="transmembrane region" description="Helical" evidence="14">
    <location>
        <begin position="47"/>
        <end position="80"/>
    </location>
</feature>
<evidence type="ECO:0000256" key="7">
    <source>
        <dbReference type="ARBA" id="ARBA00023040"/>
    </source>
</evidence>
<dbReference type="OrthoDB" id="8876749at2759"/>
<evidence type="ECO:0000256" key="13">
    <source>
        <dbReference type="RuleBase" id="RU004424"/>
    </source>
</evidence>
<organism evidence="15 16">
    <name type="scientific">Dipodomys ordii</name>
    <name type="common">Ord's kangaroo rat</name>
    <dbReference type="NCBI Taxonomy" id="10020"/>
    <lineage>
        <taxon>Eukaryota</taxon>
        <taxon>Metazoa</taxon>
        <taxon>Chordata</taxon>
        <taxon>Craniata</taxon>
        <taxon>Vertebrata</taxon>
        <taxon>Euteleostomi</taxon>
        <taxon>Mammalia</taxon>
        <taxon>Eutheria</taxon>
        <taxon>Euarchontoglires</taxon>
        <taxon>Glires</taxon>
        <taxon>Rodentia</taxon>
        <taxon>Castorimorpha</taxon>
        <taxon>Heteromyidae</taxon>
        <taxon>Dipodomyinae</taxon>
        <taxon>Dipodomys</taxon>
    </lineage>
</organism>
<evidence type="ECO:0000256" key="9">
    <source>
        <dbReference type="ARBA" id="ARBA00023170"/>
    </source>
</evidence>
<evidence type="ECO:0000256" key="11">
    <source>
        <dbReference type="ARBA" id="ARBA00023224"/>
    </source>
</evidence>
<comment type="similarity">
    <text evidence="2 12">Belongs to the G-protein coupled receptor T2R family.</text>
</comment>
<evidence type="ECO:0000256" key="4">
    <source>
        <dbReference type="ARBA" id="ARBA00022606"/>
    </source>
</evidence>
<comment type="subcellular location">
    <subcellularLocation>
        <location evidence="1 13">Membrane</location>
        <topology evidence="1 13">Multi-pass membrane protein</topology>
    </subcellularLocation>
</comment>
<evidence type="ECO:0000256" key="5">
    <source>
        <dbReference type="ARBA" id="ARBA00022692"/>
    </source>
</evidence>
<keyword evidence="3 13" id="KW-0919">Taste</keyword>
<keyword evidence="9 13" id="KW-0675">Receptor</keyword>
<feature type="transmembrane region" description="Helical" evidence="14">
    <location>
        <begin position="283"/>
        <end position="303"/>
    </location>
</feature>
<dbReference type="KEGG" id="dord:105989488"/>
<keyword evidence="15" id="KW-1185">Reference proteome</keyword>
<sequence>MEPVETLLRKKDEREMEKGDIFFQTSKKSTNLTMAMFSKSADKELPSFIFISIFVIIIIECMVGIIANGFILAIHVAIWIQKKAVSTSGRILVFLSVSRIGLHSFMILEISLVLTVSLSFYKDKLSKLFQVSFVFLQYCGLWFPACLSFFYFMKIASFSSPLFLKLKWRLSGWIPRLLWLSVLISFSCSMLFFKDTYTVLNNYSHVINIYNYTKELNYVKTNVVSVALFLSLGVLIPLIIFVVAATMLIISLKRHTLHMKSSTTGSRDLSMEAHMGAIKATSYFLILYFFNALTLFLFISNILNTSFFWYIFLRIVLAAFPAAHSVLLIQGNPGLRRAWKKLQSQIHLQLRADSEISN</sequence>
<keyword evidence="11 13" id="KW-0807">Transducer</keyword>
<evidence type="ECO:0000256" key="6">
    <source>
        <dbReference type="ARBA" id="ARBA00022989"/>
    </source>
</evidence>
<evidence type="ECO:0000313" key="16">
    <source>
        <dbReference type="RefSeq" id="XP_012877032.1"/>
    </source>
</evidence>
<dbReference type="Proteomes" id="UP000081671">
    <property type="component" value="Unplaced"/>
</dbReference>
<accession>A0A1S3FMD0</accession>
<evidence type="ECO:0000256" key="8">
    <source>
        <dbReference type="ARBA" id="ARBA00023136"/>
    </source>
</evidence>
<evidence type="ECO:0000256" key="12">
    <source>
        <dbReference type="RuleBase" id="RU004423"/>
    </source>
</evidence>
<dbReference type="PANTHER" id="PTHR11394:SF142">
    <property type="entry name" value="TASTE RECEPTOR TYPE 2 MEMBER 39"/>
    <property type="match status" value="1"/>
</dbReference>
<evidence type="ECO:0000256" key="14">
    <source>
        <dbReference type="SAM" id="Phobius"/>
    </source>
</evidence>
<reference evidence="16" key="1">
    <citation type="submission" date="2025-08" db="UniProtKB">
        <authorList>
            <consortium name="RefSeq"/>
        </authorList>
    </citation>
    <scope>IDENTIFICATION</scope>
    <source>
        <tissue evidence="16">Kidney</tissue>
    </source>
</reference>
<dbReference type="SUPFAM" id="SSF81321">
    <property type="entry name" value="Family A G protein-coupled receptor-like"/>
    <property type="match status" value="1"/>
</dbReference>
<name>A0A1S3FMD0_DIPOR</name>
<dbReference type="GO" id="GO:0004930">
    <property type="term" value="F:G protein-coupled receptor activity"/>
    <property type="evidence" value="ECO:0007669"/>
    <property type="project" value="UniProtKB-KW"/>
</dbReference>
<dbReference type="InterPro" id="IPR007960">
    <property type="entry name" value="TAS2R"/>
</dbReference>
<dbReference type="Gene3D" id="1.20.1070.10">
    <property type="entry name" value="Rhodopsin 7-helix transmembrane proteins"/>
    <property type="match status" value="1"/>
</dbReference>
<evidence type="ECO:0000313" key="15">
    <source>
        <dbReference type="Proteomes" id="UP000081671"/>
    </source>
</evidence>
<feature type="transmembrane region" description="Helical" evidence="14">
    <location>
        <begin position="133"/>
        <end position="152"/>
    </location>
</feature>
<evidence type="ECO:0000256" key="2">
    <source>
        <dbReference type="ARBA" id="ARBA00007376"/>
    </source>
</evidence>
<protein>
    <recommendedName>
        <fullName evidence="13">Taste receptor type 2</fullName>
    </recommendedName>
</protein>
<dbReference type="GO" id="GO:0016020">
    <property type="term" value="C:membrane"/>
    <property type="evidence" value="ECO:0007669"/>
    <property type="project" value="UniProtKB-SubCell"/>
</dbReference>
<keyword evidence="5 13" id="KW-0812">Transmembrane</keyword>
<dbReference type="GO" id="GO:0033038">
    <property type="term" value="F:bitter taste receptor activity"/>
    <property type="evidence" value="ECO:0007669"/>
    <property type="project" value="InterPro"/>
</dbReference>
<evidence type="ECO:0000256" key="1">
    <source>
        <dbReference type="ARBA" id="ARBA00004141"/>
    </source>
</evidence>
<dbReference type="Pfam" id="PF05296">
    <property type="entry name" value="TAS2R"/>
    <property type="match status" value="1"/>
</dbReference>
<feature type="transmembrane region" description="Helical" evidence="14">
    <location>
        <begin position="173"/>
        <end position="193"/>
    </location>
</feature>
<dbReference type="AlphaFoldDB" id="A0A1S3FMD0"/>
<feature type="transmembrane region" description="Helical" evidence="14">
    <location>
        <begin position="226"/>
        <end position="250"/>
    </location>
</feature>
<dbReference type="CTD" id="259285"/>
<feature type="transmembrane region" description="Helical" evidence="14">
    <location>
        <begin position="309"/>
        <end position="329"/>
    </location>
</feature>
<keyword evidence="4 13" id="KW-0716">Sensory transduction</keyword>
<evidence type="ECO:0000256" key="10">
    <source>
        <dbReference type="ARBA" id="ARBA00023180"/>
    </source>
</evidence>
<dbReference type="PANTHER" id="PTHR11394">
    <property type="entry name" value="TASTE RECEPTOR TYPE 2"/>
    <property type="match status" value="1"/>
</dbReference>
<dbReference type="FunCoup" id="A0A1S3FMD0">
    <property type="interactions" value="444"/>
</dbReference>
<dbReference type="FunFam" id="1.20.1070.10:FF:000055">
    <property type="entry name" value="Taste receptor type 2"/>
    <property type="match status" value="1"/>
</dbReference>
<proteinExistence type="inferred from homology"/>
<dbReference type="GeneID" id="105989488"/>